<proteinExistence type="inferred from homology"/>
<comment type="similarity">
    <text evidence="1">Belongs to the GID4/VID24 family.</text>
</comment>
<feature type="compositionally biased region" description="Low complexity" evidence="2">
    <location>
        <begin position="308"/>
        <end position="329"/>
    </location>
</feature>
<feature type="compositionally biased region" description="Low complexity" evidence="2">
    <location>
        <begin position="249"/>
        <end position="270"/>
    </location>
</feature>
<dbReference type="GO" id="GO:0043161">
    <property type="term" value="P:proteasome-mediated ubiquitin-dependent protein catabolic process"/>
    <property type="evidence" value="ECO:0007669"/>
    <property type="project" value="TreeGrafter"/>
</dbReference>
<evidence type="ECO:0000313" key="3">
    <source>
        <dbReference type="EMBL" id="POY74414.1"/>
    </source>
</evidence>
<evidence type="ECO:0000313" key="4">
    <source>
        <dbReference type="Proteomes" id="UP000237144"/>
    </source>
</evidence>
<feature type="compositionally biased region" description="Polar residues" evidence="2">
    <location>
        <begin position="38"/>
        <end position="55"/>
    </location>
</feature>
<feature type="compositionally biased region" description="Low complexity" evidence="2">
    <location>
        <begin position="280"/>
        <end position="293"/>
    </location>
</feature>
<reference evidence="3 4" key="1">
    <citation type="journal article" date="2018" name="Front. Microbiol.">
        <title>Prospects for Fungal Bioremediation of Acidic Radioactive Waste Sites: Characterization and Genome Sequence of Rhodotorula taiwanensis MD1149.</title>
        <authorList>
            <person name="Tkavc R."/>
            <person name="Matrosova V.Y."/>
            <person name="Grichenko O.E."/>
            <person name="Gostincar C."/>
            <person name="Volpe R.P."/>
            <person name="Klimenkova P."/>
            <person name="Gaidamakova E.K."/>
            <person name="Zhou C.E."/>
            <person name="Stewart B.J."/>
            <person name="Lyman M.G."/>
            <person name="Malfatti S.A."/>
            <person name="Rubinfeld B."/>
            <person name="Courtot M."/>
            <person name="Singh J."/>
            <person name="Dalgard C.L."/>
            <person name="Hamilton T."/>
            <person name="Frey K.G."/>
            <person name="Gunde-Cimerman N."/>
            <person name="Dugan L."/>
            <person name="Daly M.J."/>
        </authorList>
    </citation>
    <scope>NUCLEOTIDE SEQUENCE [LARGE SCALE GENOMIC DNA]</scope>
    <source>
        <strain evidence="3 4">MD1149</strain>
    </source>
</reference>
<sequence>MATAEAGNSLPRPLEYDVAAALSPRAVDPLLSREAFSSPPTHTSRGPLHSGSTWVGVQRSGRNSYEVTVKFDEVDIDASKVCGTLEIKGLTPELDSLVTFFEGEIVGEVGSPGFRTGRFGATEFDDLKHWRRFPAFTRNRLERGLIKPELNLRTSKNKPYVFLRLKEKHVVNHRVEAIHGASYAGFYYCCLDCEPSIVPLDSQAAPLHRGISPPSRTLMPTRARRTSSAGARGRPEPSLLAQTRPIAPRTPSTSRLSPPPVVVNLPAVPNGQTALPLVAPAPSRPAQPRRTSSGSISYAAAVRGEAMSTSPSLPELSSSPTASTSSGSPVTPPSIPPVIQVSEPSRPASTDLPTPKAEFPEPAFSIFAPLDSTAPSLPPIWQAVAAGPFSPSYNAAHFGQPAGPSTSPTDEEWPVPVQTTSQVTPPPRPPAALRRMSSDVATVLAKAQGVFGERGRSGRIGGRKSAFPYSAADEDFYGDETDEQGGFDDRGLRSWTEATISGFYFHHSASPYQELSLRYVPSYRGGTAEYSFR</sequence>
<gene>
    <name evidence="3" type="ORF">BMF94_2608</name>
</gene>
<dbReference type="AlphaFoldDB" id="A0A2S5BCB2"/>
<organism evidence="3 4">
    <name type="scientific">Rhodotorula taiwanensis</name>
    <dbReference type="NCBI Taxonomy" id="741276"/>
    <lineage>
        <taxon>Eukaryota</taxon>
        <taxon>Fungi</taxon>
        <taxon>Dikarya</taxon>
        <taxon>Basidiomycota</taxon>
        <taxon>Pucciniomycotina</taxon>
        <taxon>Microbotryomycetes</taxon>
        <taxon>Sporidiobolales</taxon>
        <taxon>Sporidiobolaceae</taxon>
        <taxon>Rhodotorula</taxon>
    </lineage>
</organism>
<dbReference type="EMBL" id="PJQD01000025">
    <property type="protein sequence ID" value="POY74414.1"/>
    <property type="molecule type" value="Genomic_DNA"/>
</dbReference>
<feature type="region of interest" description="Disordered" evidence="2">
    <location>
        <begin position="34"/>
        <end position="55"/>
    </location>
</feature>
<protein>
    <submittedName>
        <fullName evidence="3">Uncharacterized protein</fullName>
    </submittedName>
</protein>
<dbReference type="GO" id="GO:0006623">
    <property type="term" value="P:protein targeting to vacuole"/>
    <property type="evidence" value="ECO:0007669"/>
    <property type="project" value="TreeGrafter"/>
</dbReference>
<dbReference type="GO" id="GO:0007039">
    <property type="term" value="P:protein catabolic process in the vacuole"/>
    <property type="evidence" value="ECO:0007669"/>
    <property type="project" value="TreeGrafter"/>
</dbReference>
<name>A0A2S5BCB2_9BASI</name>
<dbReference type="Proteomes" id="UP000237144">
    <property type="component" value="Unassembled WGS sequence"/>
</dbReference>
<comment type="caution">
    <text evidence="3">The sequence shown here is derived from an EMBL/GenBank/DDBJ whole genome shotgun (WGS) entry which is preliminary data.</text>
</comment>
<dbReference type="PANTHER" id="PTHR14534">
    <property type="entry name" value="VACUOLAR IMPORT AND DEGRADATION PROTEIN 24"/>
    <property type="match status" value="1"/>
</dbReference>
<keyword evidence="4" id="KW-1185">Reference proteome</keyword>
<evidence type="ECO:0000256" key="1">
    <source>
        <dbReference type="ARBA" id="ARBA00061469"/>
    </source>
</evidence>
<dbReference type="InterPro" id="IPR018618">
    <property type="entry name" value="GID4/10-like"/>
</dbReference>
<dbReference type="GO" id="GO:0034657">
    <property type="term" value="C:GID complex"/>
    <property type="evidence" value="ECO:0007669"/>
    <property type="project" value="TreeGrafter"/>
</dbReference>
<feature type="region of interest" description="Disordered" evidence="2">
    <location>
        <begin position="398"/>
        <end position="436"/>
    </location>
</feature>
<feature type="compositionally biased region" description="Low complexity" evidence="2">
    <location>
        <begin position="414"/>
        <end position="423"/>
    </location>
</feature>
<dbReference type="Pfam" id="PF09783">
    <property type="entry name" value="Vac_ImportDeg"/>
    <property type="match status" value="1"/>
</dbReference>
<dbReference type="OrthoDB" id="62at2759"/>
<dbReference type="STRING" id="741276.A0A2S5BCB2"/>
<dbReference type="GO" id="GO:0005773">
    <property type="term" value="C:vacuole"/>
    <property type="evidence" value="ECO:0007669"/>
    <property type="project" value="GOC"/>
</dbReference>
<evidence type="ECO:0000256" key="2">
    <source>
        <dbReference type="SAM" id="MobiDB-lite"/>
    </source>
</evidence>
<accession>A0A2S5BCB2</accession>
<dbReference type="GO" id="GO:0045721">
    <property type="term" value="P:negative regulation of gluconeogenesis"/>
    <property type="evidence" value="ECO:0007669"/>
    <property type="project" value="TreeGrafter"/>
</dbReference>
<dbReference type="PANTHER" id="PTHR14534:SF3">
    <property type="entry name" value="GID COMPLEX SUBUNIT 4 HOMOLOG"/>
    <property type="match status" value="1"/>
</dbReference>
<feature type="region of interest" description="Disordered" evidence="2">
    <location>
        <begin position="209"/>
        <end position="359"/>
    </location>
</feature>